<dbReference type="EMBL" id="QJKJ01003894">
    <property type="protein sequence ID" value="RDX96409.1"/>
    <property type="molecule type" value="Genomic_DNA"/>
</dbReference>
<accession>A0A371H0V1</accession>
<dbReference type="AlphaFoldDB" id="A0A371H0V1"/>
<dbReference type="Proteomes" id="UP000257109">
    <property type="component" value="Unassembled WGS sequence"/>
</dbReference>
<gene>
    <name evidence="1" type="ORF">CR513_20953</name>
</gene>
<proteinExistence type="predicted"/>
<organism evidence="1 2">
    <name type="scientific">Mucuna pruriens</name>
    <name type="common">Velvet bean</name>
    <name type="synonym">Dolichos pruriens</name>
    <dbReference type="NCBI Taxonomy" id="157652"/>
    <lineage>
        <taxon>Eukaryota</taxon>
        <taxon>Viridiplantae</taxon>
        <taxon>Streptophyta</taxon>
        <taxon>Embryophyta</taxon>
        <taxon>Tracheophyta</taxon>
        <taxon>Spermatophyta</taxon>
        <taxon>Magnoliopsida</taxon>
        <taxon>eudicotyledons</taxon>
        <taxon>Gunneridae</taxon>
        <taxon>Pentapetalae</taxon>
        <taxon>rosids</taxon>
        <taxon>fabids</taxon>
        <taxon>Fabales</taxon>
        <taxon>Fabaceae</taxon>
        <taxon>Papilionoideae</taxon>
        <taxon>50 kb inversion clade</taxon>
        <taxon>NPAAA clade</taxon>
        <taxon>indigoferoid/millettioid clade</taxon>
        <taxon>Phaseoleae</taxon>
        <taxon>Mucuna</taxon>
    </lineage>
</organism>
<sequence length="90" mass="10269">MLVMLVLSIQRLRINGALVVVTSVVNVFAQINSITMLNETNFKVWKKVIEIVLGCMDLDLVLWVKEPILLWITFKRLKLRNENALTGCAL</sequence>
<keyword evidence="2" id="KW-1185">Reference proteome</keyword>
<evidence type="ECO:0000313" key="1">
    <source>
        <dbReference type="EMBL" id="RDX96409.1"/>
    </source>
</evidence>
<name>A0A371H0V1_MUCPR</name>
<reference evidence="1" key="1">
    <citation type="submission" date="2018-05" db="EMBL/GenBank/DDBJ databases">
        <title>Draft genome of Mucuna pruriens seed.</title>
        <authorList>
            <person name="Nnadi N.E."/>
            <person name="Vos R."/>
            <person name="Hasami M.H."/>
            <person name="Devisetty U.K."/>
            <person name="Aguiy J.C."/>
        </authorList>
    </citation>
    <scope>NUCLEOTIDE SEQUENCE [LARGE SCALE GENOMIC DNA]</scope>
    <source>
        <strain evidence="1">JCA_2017</strain>
    </source>
</reference>
<evidence type="ECO:0000313" key="2">
    <source>
        <dbReference type="Proteomes" id="UP000257109"/>
    </source>
</evidence>
<dbReference type="OrthoDB" id="1722863at2759"/>
<protein>
    <submittedName>
        <fullName evidence="1">Uncharacterized protein</fullName>
    </submittedName>
</protein>
<feature type="non-terminal residue" evidence="1">
    <location>
        <position position="1"/>
    </location>
</feature>
<comment type="caution">
    <text evidence="1">The sequence shown here is derived from an EMBL/GenBank/DDBJ whole genome shotgun (WGS) entry which is preliminary data.</text>
</comment>